<name>A0A6G9AFQ5_9BACT</name>
<dbReference type="AlphaFoldDB" id="A0A6G9AFQ5"/>
<protein>
    <submittedName>
        <fullName evidence="3">M56 family metallopeptidase</fullName>
    </submittedName>
</protein>
<keyword evidence="4" id="KW-1185">Reference proteome</keyword>
<keyword evidence="1" id="KW-1133">Transmembrane helix</keyword>
<feature type="domain" description="Peptidase M56" evidence="2">
    <location>
        <begin position="107"/>
        <end position="283"/>
    </location>
</feature>
<proteinExistence type="predicted"/>
<dbReference type="RefSeq" id="WP_167204364.1">
    <property type="nucleotide sequence ID" value="NZ_CP050063.1"/>
</dbReference>
<dbReference type="PANTHER" id="PTHR34978:SF3">
    <property type="entry name" value="SLR0241 PROTEIN"/>
    <property type="match status" value="1"/>
</dbReference>
<dbReference type="KEGG" id="spib:G8759_00905"/>
<organism evidence="3 4">
    <name type="scientific">Spirosoma aureum</name>
    <dbReference type="NCBI Taxonomy" id="2692134"/>
    <lineage>
        <taxon>Bacteria</taxon>
        <taxon>Pseudomonadati</taxon>
        <taxon>Bacteroidota</taxon>
        <taxon>Cytophagia</taxon>
        <taxon>Cytophagales</taxon>
        <taxon>Cytophagaceae</taxon>
        <taxon>Spirosoma</taxon>
    </lineage>
</organism>
<dbReference type="CDD" id="cd07341">
    <property type="entry name" value="M56_BlaR1_MecR1_like"/>
    <property type="match status" value="1"/>
</dbReference>
<accession>A0A6G9AFQ5</accession>
<evidence type="ECO:0000256" key="1">
    <source>
        <dbReference type="SAM" id="Phobius"/>
    </source>
</evidence>
<evidence type="ECO:0000259" key="2">
    <source>
        <dbReference type="Pfam" id="PF05569"/>
    </source>
</evidence>
<keyword evidence="1" id="KW-0472">Membrane</keyword>
<feature type="transmembrane region" description="Helical" evidence="1">
    <location>
        <begin position="115"/>
        <end position="137"/>
    </location>
</feature>
<dbReference type="InterPro" id="IPR008756">
    <property type="entry name" value="Peptidase_M56"/>
</dbReference>
<dbReference type="Proteomes" id="UP000501802">
    <property type="component" value="Chromosome"/>
</dbReference>
<feature type="transmembrane region" description="Helical" evidence="1">
    <location>
        <begin position="36"/>
        <end position="53"/>
    </location>
</feature>
<evidence type="ECO:0000313" key="3">
    <source>
        <dbReference type="EMBL" id="QIP11297.1"/>
    </source>
</evidence>
<keyword evidence="1" id="KW-0812">Transmembrane</keyword>
<feature type="transmembrane region" description="Helical" evidence="1">
    <location>
        <begin position="6"/>
        <end position="24"/>
    </location>
</feature>
<dbReference type="EMBL" id="CP050063">
    <property type="protein sequence ID" value="QIP11297.1"/>
    <property type="molecule type" value="Genomic_DNA"/>
</dbReference>
<reference evidence="3 4" key="1">
    <citation type="submission" date="2020-03" db="EMBL/GenBank/DDBJ databases">
        <authorList>
            <person name="Kim M.K."/>
        </authorList>
    </citation>
    <scope>NUCLEOTIDE SEQUENCE [LARGE SCALE GENOMIC DNA]</scope>
    <source>
        <strain evidence="3 4">BT328</strain>
    </source>
</reference>
<gene>
    <name evidence="3" type="ORF">G8759_00905</name>
</gene>
<sequence length="591" mass="67898">MELLRYVLLANGLLGVVSIAYFVLLRRETFFEANRIALWLGLAAALILPLLEVPDWRPRPVRKVMQRTAQVIVPNVFPNSRIRQPEVTITFPNGRTYQMDTQAAFLAQQNQSVRFWQTSLIALYVLGALAFLIRFGLRLASLVRVISRSSHNPYGGFTLVLHENTSSPFSFFRWVVLNPAHHSADELDQILKHERVHVRCWHSLDMIGAELICIAFWFNPAAYLFRHLLHQTLEFGADQAVLAEGVDVRAYQYNLVKVSLSAGRSVFANQFSGPTLRQRIAMINRERSYPVNFWGRYMVWGALLASMALACRHIQPEDDSLSTKSRAPFPLTNATRIAAAELHKPAMPWFRQSSLLVDEVSKPLNRHPRISGLLINYPEALCLRNNHLALKTQNGEQVKVFINGQEASAQALSALTFDEVNDFLIYRKWDDVQEANKFPETYRIFISTTHKTIANDPIREKWKQFLEAAALSDNPLGVSNTFSMNKLLEATFFSNKLAFVKRTKDDHLTLYDEYKTDIEAYINGISVRPKEIESVHVREVDRLYARERSFEEWADGPNRQARFILYIQTTPKRAKRDSSYYVFSPFYTGDF</sequence>
<evidence type="ECO:0000313" key="4">
    <source>
        <dbReference type="Proteomes" id="UP000501802"/>
    </source>
</evidence>
<dbReference type="Pfam" id="PF05569">
    <property type="entry name" value="Peptidase_M56"/>
    <property type="match status" value="1"/>
</dbReference>
<dbReference type="InterPro" id="IPR052173">
    <property type="entry name" value="Beta-lactam_resp_regulator"/>
</dbReference>
<dbReference type="PANTHER" id="PTHR34978">
    <property type="entry name" value="POSSIBLE SENSOR-TRANSDUCER PROTEIN BLAR"/>
    <property type="match status" value="1"/>
</dbReference>